<dbReference type="NCBIfam" id="TIGR04056">
    <property type="entry name" value="OMP_RagA_SusC"/>
    <property type="match status" value="1"/>
</dbReference>
<proteinExistence type="inferred from homology"/>
<protein>
    <submittedName>
        <fullName evidence="9">SusC/RagA family TonB-linked outer membrane protein</fullName>
    </submittedName>
</protein>
<dbReference type="Pfam" id="PF13715">
    <property type="entry name" value="CarbopepD_reg_2"/>
    <property type="match status" value="1"/>
</dbReference>
<sequence length="1134" mass="125296">MVFNLRQKISRAALCRSGKVHKLFYWRCKPAWIMRVSFFLLLTLAMHASGRALSQKITINVKDVPLEKVFLSIEQQSGYLFWYDEKLLKPARKVSLSVKDASLDQTLQLCLKNQDISYKIIRNTIVLSRNVQETNPAGNTPAADSLIRGTVKVRVKGMLQPAPGVSVSEEGASGGTLTDEQGNFAIRIKNGATLQFSMIGFKPRKVMPGQGPLQVVLEEDVSELDAVVVTGYQVQAKRAVTGSIAKVKGEDIENIPLQSFDKAIQGKAAGVLVQTATGVPGGAVKISIRGEGSITAGTEPLYIVDGVQFNSSSLTSRTSNNPLAYINPNDIESIEILKDAAAASVYGAQAANGVVLITTKTGKSGKTNVNLNYYQGISMPMAKVDVLNTQQALAMRQEALKNRYPDRSDAAIRSEVLQEYGLEPGLSDEDIVALPTYDWQNATFRVGQVQNIELSASGGNEKTTFYVSGAFNNHDGNVIGIDFKKGTAKVRIGHQASKRLSFDLGINMSLITQNGNTGSQGNTSGYASPQYSAVFMPPTVPIYKADGSFNSYPGMPGTGFNPVQAAVVDDNRIRHRALVGNFSATYKILDNLSFRSFYGLDYRYIKTDYYRDHRTPNGAVWNGYLIIEDIENINFTTTQTLNYQRQFNNAHNLSVLMGAEYRSDVSEYASARGEGFATYQLRTMQSAAVAASSTGSWTGFRRLGFFTQANYDFRKKYMLSATLRYDGSSRFGTDNQMGLFPAISAGWDVARESFMEDHTWVDQLKLRIGYGETGNDQINNVSSRGFYQGGGVYNGKAGLRLMTMANTKLGWERNVTLNLGTDFSLLKGRIAGAVEVYRRASKDLLLNRPVPWLSGFDNIDDNVGEVVNKGLEIELNTVNVKSTHFSWNTSFNISFLHNEVTQLYDGLQSISNTIRVGHPLKTYFRPRYAGVNSANGRPMWYDINGNITYLPVAADNVSTEKGALSDYFGGLTNTFRYKGFELNTMFHFDMGRYLVNQMNAVWYNHHGNTVGSNTLLRLYENRWTTPGQVTSIPRLIHGGAETNSAAQHTASTRFLEDASFIRLREVTLAYRFQPALLKRIHLSSARIYFTAVNLHTWTEWTGYDPEIALTGTVENNTGIIPQTRSFTAGIQVGL</sequence>
<evidence type="ECO:0000313" key="9">
    <source>
        <dbReference type="EMBL" id="AWO00565.1"/>
    </source>
</evidence>
<comment type="similarity">
    <text evidence="7">Belongs to the TonB-dependent receptor family.</text>
</comment>
<evidence type="ECO:0000256" key="6">
    <source>
        <dbReference type="ARBA" id="ARBA00023237"/>
    </source>
</evidence>
<keyword evidence="4 7" id="KW-0812">Transmembrane</keyword>
<name>A0ABM6W9G1_9BACT</name>
<dbReference type="InterPro" id="IPR023997">
    <property type="entry name" value="TonB-dep_OMP_SusC/RagA_CS"/>
</dbReference>
<evidence type="ECO:0000256" key="7">
    <source>
        <dbReference type="PROSITE-ProRule" id="PRU01360"/>
    </source>
</evidence>
<evidence type="ECO:0000256" key="1">
    <source>
        <dbReference type="ARBA" id="ARBA00004571"/>
    </source>
</evidence>
<evidence type="ECO:0000256" key="5">
    <source>
        <dbReference type="ARBA" id="ARBA00023136"/>
    </source>
</evidence>
<evidence type="ECO:0000256" key="2">
    <source>
        <dbReference type="ARBA" id="ARBA00022448"/>
    </source>
</evidence>
<dbReference type="Gene3D" id="2.170.130.10">
    <property type="entry name" value="TonB-dependent receptor, plug domain"/>
    <property type="match status" value="1"/>
</dbReference>
<keyword evidence="2 7" id="KW-0813">Transport</keyword>
<evidence type="ECO:0000259" key="8">
    <source>
        <dbReference type="SMART" id="SM00965"/>
    </source>
</evidence>
<dbReference type="InterPro" id="IPR011662">
    <property type="entry name" value="Secretin/TonB_short_N"/>
</dbReference>
<evidence type="ECO:0000256" key="4">
    <source>
        <dbReference type="ARBA" id="ARBA00022692"/>
    </source>
</evidence>
<dbReference type="InterPro" id="IPR037066">
    <property type="entry name" value="Plug_dom_sf"/>
</dbReference>
<keyword evidence="6 7" id="KW-0998">Cell outer membrane</keyword>
<dbReference type="SUPFAM" id="SSF56935">
    <property type="entry name" value="Porins"/>
    <property type="match status" value="1"/>
</dbReference>
<dbReference type="InterPro" id="IPR008969">
    <property type="entry name" value="CarboxyPept-like_regulatory"/>
</dbReference>
<dbReference type="InterPro" id="IPR023996">
    <property type="entry name" value="TonB-dep_OMP_SusC/RagA"/>
</dbReference>
<keyword evidence="3 7" id="KW-1134">Transmembrane beta strand</keyword>
<dbReference type="InterPro" id="IPR036942">
    <property type="entry name" value="Beta-barrel_TonB_sf"/>
</dbReference>
<reference evidence="9 10" key="1">
    <citation type="submission" date="2018-05" db="EMBL/GenBank/DDBJ databases">
        <title>Chitinophaga sp. nov., isolated from rhizosphere soil of Alhagi.</title>
        <authorList>
            <person name="Liu Y."/>
        </authorList>
    </citation>
    <scope>NUCLEOTIDE SEQUENCE [LARGE SCALE GENOMIC DNA]</scope>
    <source>
        <strain evidence="9 10">T22</strain>
    </source>
</reference>
<dbReference type="Proteomes" id="UP000246099">
    <property type="component" value="Chromosome"/>
</dbReference>
<accession>A0ABM6W9G1</accession>
<dbReference type="NCBIfam" id="TIGR04057">
    <property type="entry name" value="SusC_RagA_signa"/>
    <property type="match status" value="1"/>
</dbReference>
<feature type="domain" description="Secretin/TonB short N-terminal" evidence="8">
    <location>
        <begin position="79"/>
        <end position="130"/>
    </location>
</feature>
<dbReference type="EMBL" id="CP029600">
    <property type="protein sequence ID" value="AWO00565.1"/>
    <property type="molecule type" value="Genomic_DNA"/>
</dbReference>
<keyword evidence="10" id="KW-1185">Reference proteome</keyword>
<gene>
    <name evidence="9" type="ORF">DLD77_02025</name>
</gene>
<dbReference type="InterPro" id="IPR039426">
    <property type="entry name" value="TonB-dep_rcpt-like"/>
</dbReference>
<dbReference type="PROSITE" id="PS52016">
    <property type="entry name" value="TONB_DEPENDENT_REC_3"/>
    <property type="match status" value="1"/>
</dbReference>
<organism evidence="9 10">
    <name type="scientific">Chitinophaga alhagiae</name>
    <dbReference type="NCBI Taxonomy" id="2203219"/>
    <lineage>
        <taxon>Bacteria</taxon>
        <taxon>Pseudomonadati</taxon>
        <taxon>Bacteroidota</taxon>
        <taxon>Chitinophagia</taxon>
        <taxon>Chitinophagales</taxon>
        <taxon>Chitinophagaceae</taxon>
        <taxon>Chitinophaga</taxon>
    </lineage>
</organism>
<comment type="subcellular location">
    <subcellularLocation>
        <location evidence="1 7">Cell outer membrane</location>
        <topology evidence="1 7">Multi-pass membrane protein</topology>
    </subcellularLocation>
</comment>
<evidence type="ECO:0000313" key="10">
    <source>
        <dbReference type="Proteomes" id="UP000246099"/>
    </source>
</evidence>
<dbReference type="Gene3D" id="2.40.170.20">
    <property type="entry name" value="TonB-dependent receptor, beta-barrel domain"/>
    <property type="match status" value="1"/>
</dbReference>
<dbReference type="SUPFAM" id="SSF49464">
    <property type="entry name" value="Carboxypeptidase regulatory domain-like"/>
    <property type="match status" value="1"/>
</dbReference>
<dbReference type="Pfam" id="PF07660">
    <property type="entry name" value="STN"/>
    <property type="match status" value="1"/>
</dbReference>
<evidence type="ECO:0000256" key="3">
    <source>
        <dbReference type="ARBA" id="ARBA00022452"/>
    </source>
</evidence>
<dbReference type="SMART" id="SM00965">
    <property type="entry name" value="STN"/>
    <property type="match status" value="1"/>
</dbReference>
<dbReference type="Pfam" id="PF07715">
    <property type="entry name" value="Plug"/>
    <property type="match status" value="1"/>
</dbReference>
<dbReference type="InterPro" id="IPR012910">
    <property type="entry name" value="Plug_dom"/>
</dbReference>
<keyword evidence="5 7" id="KW-0472">Membrane</keyword>